<feature type="domain" description="DUF6299" evidence="2">
    <location>
        <begin position="33"/>
        <end position="145"/>
    </location>
</feature>
<dbReference type="RefSeq" id="WP_126395696.1">
    <property type="nucleotide sequence ID" value="NZ_CP034539.1"/>
</dbReference>
<organism evidence="3 4">
    <name type="scientific">Streptomyces cyaneochromogenes</name>
    <dbReference type="NCBI Taxonomy" id="2496836"/>
    <lineage>
        <taxon>Bacteria</taxon>
        <taxon>Bacillati</taxon>
        <taxon>Actinomycetota</taxon>
        <taxon>Actinomycetes</taxon>
        <taxon>Kitasatosporales</taxon>
        <taxon>Streptomycetaceae</taxon>
        <taxon>Streptomyces</taxon>
    </lineage>
</organism>
<reference evidence="3 4" key="1">
    <citation type="journal article" date="2019" name="Int. J. Syst. Evol. Microbiol.">
        <title>Streptomyces cyaneochromogenes sp. nov., a blue pigment-producing actinomycete from manganese-contaminated soil.</title>
        <authorList>
            <person name="Tang X."/>
            <person name="Zhao J."/>
            <person name="Li K."/>
            <person name="Chen Z."/>
            <person name="Sun Y."/>
            <person name="Gao J."/>
        </authorList>
    </citation>
    <scope>NUCLEOTIDE SEQUENCE [LARGE SCALE GENOMIC DNA]</scope>
    <source>
        <strain evidence="3 4">MK-45</strain>
    </source>
</reference>
<dbReference type="OrthoDB" id="3873198at2"/>
<proteinExistence type="predicted"/>
<accession>A0A3S9MFS7</accession>
<dbReference type="EMBL" id="CP034539">
    <property type="protein sequence ID" value="AZQ38037.1"/>
    <property type="molecule type" value="Genomic_DNA"/>
</dbReference>
<gene>
    <name evidence="3" type="ORF">EJ357_35085</name>
</gene>
<feature type="signal peptide" evidence="1">
    <location>
        <begin position="1"/>
        <end position="26"/>
    </location>
</feature>
<keyword evidence="4" id="KW-1185">Reference proteome</keyword>
<evidence type="ECO:0000313" key="4">
    <source>
        <dbReference type="Proteomes" id="UP000280298"/>
    </source>
</evidence>
<dbReference type="KEGG" id="scya:EJ357_35085"/>
<evidence type="ECO:0000259" key="2">
    <source>
        <dbReference type="Pfam" id="PF19816"/>
    </source>
</evidence>
<name>A0A3S9MFS7_9ACTN</name>
<dbReference type="Proteomes" id="UP000280298">
    <property type="component" value="Chromosome"/>
</dbReference>
<dbReference type="Pfam" id="PF19816">
    <property type="entry name" value="DUF6299"/>
    <property type="match status" value="1"/>
</dbReference>
<protein>
    <recommendedName>
        <fullName evidence="2">DUF6299 domain-containing protein</fullName>
    </recommendedName>
</protein>
<dbReference type="AlphaFoldDB" id="A0A3S9MFS7"/>
<keyword evidence="1" id="KW-0732">Signal</keyword>
<evidence type="ECO:0000256" key="1">
    <source>
        <dbReference type="SAM" id="SignalP"/>
    </source>
</evidence>
<dbReference type="InterPro" id="IPR046266">
    <property type="entry name" value="DUF6299"/>
</dbReference>
<sequence length="146" mass="15141">MPLRPALATAACAALLLLVAAPSAPADSSAPAPEEIVTVDSKGLMAADGTVTLSGTYRCVDSVGPVYVSSSIGQRSDSVRHAIGGTSAVCDGKLHRWENESRPSPTTLKHGKADVEAAIVELHPVGILPLPRFHALLRQDVTLKKA</sequence>
<evidence type="ECO:0000313" key="3">
    <source>
        <dbReference type="EMBL" id="AZQ38037.1"/>
    </source>
</evidence>
<feature type="chain" id="PRO_5019207880" description="DUF6299 domain-containing protein" evidence="1">
    <location>
        <begin position="27"/>
        <end position="146"/>
    </location>
</feature>